<evidence type="ECO:0000313" key="1">
    <source>
        <dbReference type="EMBL" id="ETN97937.1"/>
    </source>
</evidence>
<organism evidence="1 2">
    <name type="scientific">Reticulomyxa filosa</name>
    <dbReference type="NCBI Taxonomy" id="46433"/>
    <lineage>
        <taxon>Eukaryota</taxon>
        <taxon>Sar</taxon>
        <taxon>Rhizaria</taxon>
        <taxon>Retaria</taxon>
        <taxon>Foraminifera</taxon>
        <taxon>Monothalamids</taxon>
        <taxon>Reticulomyxidae</taxon>
        <taxon>Reticulomyxa</taxon>
    </lineage>
</organism>
<dbReference type="InterPro" id="IPR035899">
    <property type="entry name" value="DBL_dom_sf"/>
</dbReference>
<dbReference type="AlphaFoldDB" id="X6L7R7"/>
<evidence type="ECO:0000313" key="2">
    <source>
        <dbReference type="Proteomes" id="UP000023152"/>
    </source>
</evidence>
<accession>X6L7R7</accession>
<sequence length="138" mass="15847">MSGQASPTETMSFRIKMLDIKGEIAHITIVPDKKMCTPQSKVTVVHIPEKKKLQASILSQQYEMYLRAIVDHLNWDMNETISVSVALNVISEFYRHCNDSKEEHSKLLQSSLLTRVLTSMARENLNKITQDKELEWGQ</sequence>
<proteinExistence type="predicted"/>
<dbReference type="Proteomes" id="UP000023152">
    <property type="component" value="Unassembled WGS sequence"/>
</dbReference>
<dbReference type="EMBL" id="ASPP01048121">
    <property type="protein sequence ID" value="ETN97937.1"/>
    <property type="molecule type" value="Genomic_DNA"/>
</dbReference>
<reference evidence="1 2" key="1">
    <citation type="journal article" date="2013" name="Curr. Biol.">
        <title>The Genome of the Foraminiferan Reticulomyxa filosa.</title>
        <authorList>
            <person name="Glockner G."/>
            <person name="Hulsmann N."/>
            <person name="Schleicher M."/>
            <person name="Noegel A.A."/>
            <person name="Eichinger L."/>
            <person name="Gallinger C."/>
            <person name="Pawlowski J."/>
            <person name="Sierra R."/>
            <person name="Euteneuer U."/>
            <person name="Pillet L."/>
            <person name="Moustafa A."/>
            <person name="Platzer M."/>
            <person name="Groth M."/>
            <person name="Szafranski K."/>
            <person name="Schliwa M."/>
        </authorList>
    </citation>
    <scope>NUCLEOTIDE SEQUENCE [LARGE SCALE GENOMIC DNA]</scope>
</reference>
<keyword evidence="2" id="KW-1185">Reference proteome</keyword>
<dbReference type="SUPFAM" id="SSF48065">
    <property type="entry name" value="DBL homology domain (DH-domain)"/>
    <property type="match status" value="1"/>
</dbReference>
<comment type="caution">
    <text evidence="1">The sequence shown here is derived from an EMBL/GenBank/DDBJ whole genome shotgun (WGS) entry which is preliminary data.</text>
</comment>
<gene>
    <name evidence="1" type="ORF">RFI_39585</name>
</gene>
<name>X6L7R7_RETFI</name>
<protein>
    <submittedName>
        <fullName evidence="1">Uncharacterized protein</fullName>
    </submittedName>
</protein>
<feature type="non-terminal residue" evidence="1">
    <location>
        <position position="138"/>
    </location>
</feature>